<reference evidence="1 2" key="1">
    <citation type="submission" date="2021-06" db="EMBL/GenBank/DDBJ databases">
        <authorList>
            <person name="Sun Q."/>
            <person name="Li D."/>
        </authorList>
    </citation>
    <scope>NUCLEOTIDE SEQUENCE [LARGE SCALE GENOMIC DNA]</scope>
    <source>
        <strain evidence="1 2">MSJ-2</strain>
    </source>
</reference>
<dbReference type="InterPro" id="IPR018755">
    <property type="entry name" value="Phage_Mu_Gp48"/>
</dbReference>
<accession>A0ABS6FG36</accession>
<evidence type="ECO:0000313" key="1">
    <source>
        <dbReference type="EMBL" id="MBU5628299.1"/>
    </source>
</evidence>
<dbReference type="Proteomes" id="UP000787672">
    <property type="component" value="Unassembled WGS sequence"/>
</dbReference>
<proteinExistence type="predicted"/>
<name>A0ABS6FG36_9FIRM</name>
<gene>
    <name evidence="1" type="ORF">KQI82_15420</name>
</gene>
<dbReference type="Pfam" id="PF10076">
    <property type="entry name" value="Phage_Mu_Gp48"/>
    <property type="match status" value="1"/>
</dbReference>
<evidence type="ECO:0000313" key="2">
    <source>
        <dbReference type="Proteomes" id="UP000787672"/>
    </source>
</evidence>
<comment type="caution">
    <text evidence="1">The sequence shown here is derived from an EMBL/GenBank/DDBJ whole genome shotgun (WGS) entry which is preliminary data.</text>
</comment>
<sequence length="175" mass="20104">MKLKDYWPRCLQDLVEFQRIANAEQPEFETALDDVRTAADDFFLATLSEYGCQRWEAIMGLHAADGDTLEARRERILIKYLDQLPYTYRTLLKYLKTITDDFTVTLDENAYDLFIRIRLEGYSQRDALIATLGQMIPANLVLRLKADIPQADEPAQTAACSAMVTMNRHVYTPAT</sequence>
<dbReference type="EMBL" id="JAHLQN010000001">
    <property type="protein sequence ID" value="MBU5628299.1"/>
    <property type="molecule type" value="Genomic_DNA"/>
</dbReference>
<dbReference type="RefSeq" id="WP_216633559.1">
    <property type="nucleotide sequence ID" value="NZ_JAHLQN010000001.1"/>
</dbReference>
<protein>
    <submittedName>
        <fullName evidence="1">YmfQ family protein</fullName>
    </submittedName>
</protein>
<keyword evidence="2" id="KW-1185">Reference proteome</keyword>
<organism evidence="1 2">
    <name type="scientific">Dysosmobacter acutus</name>
    <dbReference type="NCBI Taxonomy" id="2841504"/>
    <lineage>
        <taxon>Bacteria</taxon>
        <taxon>Bacillati</taxon>
        <taxon>Bacillota</taxon>
        <taxon>Clostridia</taxon>
        <taxon>Eubacteriales</taxon>
        <taxon>Oscillospiraceae</taxon>
        <taxon>Dysosmobacter</taxon>
    </lineage>
</organism>